<comment type="pathway">
    <text evidence="1 6">Amino-acid biosynthesis; L-arginine biosynthesis; L-arginine from L-ornithine and carbamoyl phosphate: step 3/3.</text>
</comment>
<dbReference type="NCBIfam" id="TIGR00838">
    <property type="entry name" value="argH"/>
    <property type="match status" value="1"/>
</dbReference>
<dbReference type="SUPFAM" id="SSF48557">
    <property type="entry name" value="L-aspartase-like"/>
    <property type="match status" value="1"/>
</dbReference>
<evidence type="ECO:0000256" key="1">
    <source>
        <dbReference type="ARBA" id="ARBA00004941"/>
    </source>
</evidence>
<name>A0A1T5APQ4_9FIRM</name>
<dbReference type="RefSeq" id="WP_079589013.1">
    <property type="nucleotide sequence ID" value="NZ_FUYN01000002.1"/>
</dbReference>
<dbReference type="InterPro" id="IPR008948">
    <property type="entry name" value="L-Aspartase-like"/>
</dbReference>
<dbReference type="InterPro" id="IPR000362">
    <property type="entry name" value="Fumarate_lyase_fam"/>
</dbReference>
<comment type="similarity">
    <text evidence="6">Belongs to the lyase 1 family. Argininosuccinate lyase subfamily.</text>
</comment>
<evidence type="ECO:0000256" key="3">
    <source>
        <dbReference type="ARBA" id="ARBA00022571"/>
    </source>
</evidence>
<dbReference type="HAMAP" id="MF_00006">
    <property type="entry name" value="Arg_succ_lyase"/>
    <property type="match status" value="1"/>
</dbReference>
<dbReference type="PRINTS" id="PR00149">
    <property type="entry name" value="FUMRATELYASE"/>
</dbReference>
<keyword evidence="4 6" id="KW-0028">Amino-acid biosynthesis</keyword>
<comment type="catalytic activity">
    <reaction evidence="6">
        <text>2-(N(omega)-L-arginino)succinate = fumarate + L-arginine</text>
        <dbReference type="Rhea" id="RHEA:24020"/>
        <dbReference type="ChEBI" id="CHEBI:29806"/>
        <dbReference type="ChEBI" id="CHEBI:32682"/>
        <dbReference type="ChEBI" id="CHEBI:57472"/>
        <dbReference type="EC" id="4.3.2.1"/>
    </reaction>
</comment>
<keyword evidence="6" id="KW-0963">Cytoplasm</keyword>
<evidence type="ECO:0000256" key="2">
    <source>
        <dbReference type="ARBA" id="ARBA00012338"/>
    </source>
</evidence>
<feature type="domain" description="Fumarate lyase N-terminal" evidence="7">
    <location>
        <begin position="6"/>
        <end position="299"/>
    </location>
</feature>
<proteinExistence type="inferred from homology"/>
<dbReference type="InterPro" id="IPR024083">
    <property type="entry name" value="Fumarase/histidase_N"/>
</dbReference>
<evidence type="ECO:0000256" key="5">
    <source>
        <dbReference type="ARBA" id="ARBA00023239"/>
    </source>
</evidence>
<evidence type="ECO:0000313" key="9">
    <source>
        <dbReference type="EMBL" id="SKB36972.1"/>
    </source>
</evidence>
<dbReference type="UniPathway" id="UPA00068">
    <property type="reaction ID" value="UER00114"/>
</dbReference>
<dbReference type="PROSITE" id="PS00163">
    <property type="entry name" value="FUMARATE_LYASES"/>
    <property type="match status" value="1"/>
</dbReference>
<dbReference type="Pfam" id="PF00206">
    <property type="entry name" value="Lyase_1"/>
    <property type="match status" value="1"/>
</dbReference>
<evidence type="ECO:0000256" key="4">
    <source>
        <dbReference type="ARBA" id="ARBA00022605"/>
    </source>
</evidence>
<dbReference type="EC" id="4.3.2.1" evidence="2 6"/>
<dbReference type="InterPro" id="IPR009049">
    <property type="entry name" value="Argininosuccinate_lyase"/>
</dbReference>
<dbReference type="Gene3D" id="1.10.40.30">
    <property type="entry name" value="Fumarase/aspartase (C-terminal domain)"/>
    <property type="match status" value="1"/>
</dbReference>
<keyword evidence="5 6" id="KW-0456">Lyase</keyword>
<dbReference type="PANTHER" id="PTHR43814:SF1">
    <property type="entry name" value="ARGININOSUCCINATE LYASE"/>
    <property type="match status" value="1"/>
</dbReference>
<sequence>MKLWGGRFKTEEDSFMDKFNSSFNIDQRLWEQDIKGSIAHVSMLSKCHILSSDEAEKIIKALEQIHSEILDGSLLLEGEFEDIHSFLEYQVTQKAGAVGKKMHTARSRNDQVALDMKLYVKLSGQEVIKSLKKLISSIEKKSNESSFPMPGYTHLQRAQIVTFKYHLMAYYEMLTRDMKRIENALSIMDTCPLGSCALAGTTYPIDREFTAAMLEFEAVQKNTMDSVSDRDYIIEMISAFSIIMMHLSRLSEEFIIFSTKEFDFIALSDAYSTGSSIMPQKKNPDSLELVRGKTGRLYGNLMGILTTMKALPLTYNKDMQEDKQYYFESLDTVIDCITIIEGVVSTLTVKSENMEKSTKGGFLNATELADYLVKQGIAFRDAHSIVGQVVKHCEAKAMEIDQLSLEELKAFSPHIKEDVYSYIEPSSILKQGTKPDML</sequence>
<dbReference type="PRINTS" id="PR00145">
    <property type="entry name" value="ARGSUCLYASE"/>
</dbReference>
<feature type="domain" description="Argininosuccinate lyase C-terminal" evidence="8">
    <location>
        <begin position="362"/>
        <end position="429"/>
    </location>
</feature>
<keyword evidence="3 6" id="KW-0055">Arginine biosynthesis</keyword>
<dbReference type="Proteomes" id="UP000243406">
    <property type="component" value="Unassembled WGS sequence"/>
</dbReference>
<dbReference type="GO" id="GO:0004056">
    <property type="term" value="F:argininosuccinate lyase activity"/>
    <property type="evidence" value="ECO:0007669"/>
    <property type="project" value="UniProtKB-UniRule"/>
</dbReference>
<dbReference type="GO" id="GO:0005829">
    <property type="term" value="C:cytosol"/>
    <property type="evidence" value="ECO:0007669"/>
    <property type="project" value="TreeGrafter"/>
</dbReference>
<dbReference type="InterPro" id="IPR022761">
    <property type="entry name" value="Fumarate_lyase_N"/>
</dbReference>
<gene>
    <name evidence="6" type="primary">argH</name>
    <name evidence="9" type="ORF">SAMN02745120_1088</name>
</gene>
<dbReference type="Gene3D" id="1.20.200.10">
    <property type="entry name" value="Fumarase/aspartase (Central domain)"/>
    <property type="match status" value="1"/>
</dbReference>
<evidence type="ECO:0000259" key="8">
    <source>
        <dbReference type="Pfam" id="PF14698"/>
    </source>
</evidence>
<dbReference type="InterPro" id="IPR020557">
    <property type="entry name" value="Fumarate_lyase_CS"/>
</dbReference>
<evidence type="ECO:0000256" key="6">
    <source>
        <dbReference type="HAMAP-Rule" id="MF_00006"/>
    </source>
</evidence>
<dbReference type="FunFam" id="1.20.200.10:FF:000002">
    <property type="entry name" value="Argininosuccinate lyase"/>
    <property type="match status" value="1"/>
</dbReference>
<dbReference type="CDD" id="cd01359">
    <property type="entry name" value="Argininosuccinate_lyase"/>
    <property type="match status" value="1"/>
</dbReference>
<dbReference type="GO" id="GO:0042450">
    <property type="term" value="P:L-arginine biosynthetic process via ornithine"/>
    <property type="evidence" value="ECO:0007669"/>
    <property type="project" value="UniProtKB-UniRule"/>
</dbReference>
<comment type="subcellular location">
    <subcellularLocation>
        <location evidence="6">Cytoplasm</location>
    </subcellularLocation>
</comment>
<keyword evidence="10" id="KW-1185">Reference proteome</keyword>
<dbReference type="InterPro" id="IPR029419">
    <property type="entry name" value="Arg_succ_lyase_C"/>
</dbReference>
<dbReference type="EMBL" id="FUYN01000002">
    <property type="protein sequence ID" value="SKB36972.1"/>
    <property type="molecule type" value="Genomic_DNA"/>
</dbReference>
<dbReference type="OrthoDB" id="9769623at2"/>
<dbReference type="AlphaFoldDB" id="A0A1T5APQ4"/>
<dbReference type="Pfam" id="PF14698">
    <property type="entry name" value="ASL_C2"/>
    <property type="match status" value="1"/>
</dbReference>
<accession>A0A1T5APQ4</accession>
<dbReference type="PANTHER" id="PTHR43814">
    <property type="entry name" value="ARGININOSUCCINATE LYASE"/>
    <property type="match status" value="1"/>
</dbReference>
<dbReference type="Gene3D" id="1.10.275.10">
    <property type="entry name" value="Fumarase/aspartase (N-terminal domain)"/>
    <property type="match status" value="1"/>
</dbReference>
<protein>
    <recommendedName>
        <fullName evidence="2 6">Argininosuccinate lyase</fullName>
        <shortName evidence="6">ASAL</shortName>
        <ecNumber evidence="2 6">4.3.2.1</ecNumber>
    </recommendedName>
    <alternativeName>
        <fullName evidence="6">Arginosuccinase</fullName>
    </alternativeName>
</protein>
<dbReference type="FunFam" id="1.10.40.30:FF:000001">
    <property type="entry name" value="Argininosuccinate lyase"/>
    <property type="match status" value="1"/>
</dbReference>
<evidence type="ECO:0000313" key="10">
    <source>
        <dbReference type="Proteomes" id="UP000243406"/>
    </source>
</evidence>
<evidence type="ECO:0000259" key="7">
    <source>
        <dbReference type="Pfam" id="PF00206"/>
    </source>
</evidence>
<reference evidence="10" key="1">
    <citation type="submission" date="2017-02" db="EMBL/GenBank/DDBJ databases">
        <authorList>
            <person name="Varghese N."/>
            <person name="Submissions S."/>
        </authorList>
    </citation>
    <scope>NUCLEOTIDE SEQUENCE [LARGE SCALE GENOMIC DNA]</scope>
    <source>
        <strain evidence="10">ATCC 35199</strain>
    </source>
</reference>
<organism evidence="9 10">
    <name type="scientific">Acetoanaerobium noterae</name>
    <dbReference type="NCBI Taxonomy" id="745369"/>
    <lineage>
        <taxon>Bacteria</taxon>
        <taxon>Bacillati</taxon>
        <taxon>Bacillota</taxon>
        <taxon>Clostridia</taxon>
        <taxon>Peptostreptococcales</taxon>
        <taxon>Filifactoraceae</taxon>
        <taxon>Acetoanaerobium</taxon>
    </lineage>
</organism>